<dbReference type="GO" id="GO:0008081">
    <property type="term" value="F:phosphoric diester hydrolase activity"/>
    <property type="evidence" value="ECO:0007669"/>
    <property type="project" value="TreeGrafter"/>
</dbReference>
<evidence type="ECO:0000256" key="8">
    <source>
        <dbReference type="ARBA" id="ARBA00023204"/>
    </source>
</evidence>
<evidence type="ECO:0000256" key="9">
    <source>
        <dbReference type="PIRSR" id="PIRSR604808-1"/>
    </source>
</evidence>
<feature type="site" description="Transition state stabilizer" evidence="11">
    <location>
        <position position="189"/>
    </location>
</feature>
<evidence type="ECO:0000256" key="12">
    <source>
        <dbReference type="SAM" id="MobiDB-lite"/>
    </source>
</evidence>
<accession>A0AAR2JN91</accession>
<feature type="compositionally biased region" description="Acidic residues" evidence="12">
    <location>
        <begin position="602"/>
        <end position="615"/>
    </location>
</feature>
<dbReference type="SUPFAM" id="SSF56219">
    <property type="entry name" value="DNase I-like"/>
    <property type="match status" value="1"/>
</dbReference>
<dbReference type="CDD" id="cd09076">
    <property type="entry name" value="L1-EN"/>
    <property type="match status" value="1"/>
</dbReference>
<keyword evidence="15" id="KW-1185">Reference proteome</keyword>
<evidence type="ECO:0000256" key="6">
    <source>
        <dbReference type="ARBA" id="ARBA00022801"/>
    </source>
</evidence>
<dbReference type="InterPro" id="IPR036691">
    <property type="entry name" value="Endo/exonu/phosph_ase_sf"/>
</dbReference>
<keyword evidence="5" id="KW-0227">DNA damage</keyword>
<sequence>MDSMMLRGSQCLWRTKLTTESRSSESFSSTLEGLPPVMTSQPERELCFVTWNTQGIKETNNFQHKCLQWERTLNTLKADIAFLQETHVGLKDCDIYKWITKSWKVYFTVYSSRSKGVAILIRDDKDFEYICHDEDHSGRYIVLFCRLYGELYTLVNVYNHKADKNVLYTLKDYLQETAEGVLVVGGDFNTVLEPGIDRSPSVGREDPLRGILEDFSESLNLRDTWAHLHPTDRDFTRCQNDSYSRLDMFFVPEDIMRRVHRCEIEGKKISDHDPVVLTLRVQERSETKKPKVAQNLKECGERKIRLGKISGAEILSAIKSLTDSGEEKPDKFTIRYYKENRCQLTEVLKIEYNNILKDKQIASDFRECRYVEGRCIFNVKYLTFVLILARRLNVFLTPPFEQKKKKIKKKSELNICVMVTFAQVPKKIKKTFLEQSLKGLKTTLKSLKKRFPPATSLTLFQSAPPPDFSILANLLPEDKEFTCLQEGCPLTRPILNLALKQLQYDLIRTGCMTSFCQIRQIIVVYAETPDTSQKADNSDTSMETSQEADILEEAEPDAFQKVDTSESDMSEETFEEADSSAETDTSMKDQEFLDEFEELFEEEGFSEDDAETDITEEAHTFMQSSQESDAFEEAESDTSQKADTSEKENMLQKVWKLVEQFQEDSGIKLNVYPPYRE</sequence>
<reference evidence="14" key="2">
    <citation type="submission" date="2025-08" db="UniProtKB">
        <authorList>
            <consortium name="Ensembl"/>
        </authorList>
    </citation>
    <scope>IDENTIFICATION</scope>
</reference>
<evidence type="ECO:0000256" key="4">
    <source>
        <dbReference type="ARBA" id="ARBA00022723"/>
    </source>
</evidence>
<dbReference type="Ensembl" id="ENSPNAT00000065031.1">
    <property type="protein sequence ID" value="ENSPNAP00000051757.1"/>
    <property type="gene ID" value="ENSPNAG00000027938.2"/>
</dbReference>
<evidence type="ECO:0000256" key="2">
    <source>
        <dbReference type="ARBA" id="ARBA00007092"/>
    </source>
</evidence>
<dbReference type="Pfam" id="PF03372">
    <property type="entry name" value="Exo_endo_phos"/>
    <property type="match status" value="1"/>
</dbReference>
<feature type="region of interest" description="Disordered" evidence="12">
    <location>
        <begin position="602"/>
        <end position="649"/>
    </location>
</feature>
<keyword evidence="6" id="KW-0378">Hydrolase</keyword>
<protein>
    <recommendedName>
        <fullName evidence="3">exodeoxyribonuclease III</fullName>
        <ecNumber evidence="3">3.1.11.2</ecNumber>
    </recommendedName>
</protein>
<dbReference type="InterPro" id="IPR005135">
    <property type="entry name" value="Endo/exonuclease/phosphatase"/>
</dbReference>
<organism evidence="14 15">
    <name type="scientific">Pygocentrus nattereri</name>
    <name type="common">Red-bellied piranha</name>
    <dbReference type="NCBI Taxonomy" id="42514"/>
    <lineage>
        <taxon>Eukaryota</taxon>
        <taxon>Metazoa</taxon>
        <taxon>Chordata</taxon>
        <taxon>Craniata</taxon>
        <taxon>Vertebrata</taxon>
        <taxon>Euteleostomi</taxon>
        <taxon>Actinopterygii</taxon>
        <taxon>Neopterygii</taxon>
        <taxon>Teleostei</taxon>
        <taxon>Ostariophysi</taxon>
        <taxon>Characiformes</taxon>
        <taxon>Characoidei</taxon>
        <taxon>Pygocentrus</taxon>
    </lineage>
</organism>
<keyword evidence="10" id="KW-0464">Manganese</keyword>
<keyword evidence="8" id="KW-0234">DNA repair</keyword>
<feature type="binding site" evidence="10">
    <location>
        <position position="187"/>
    </location>
    <ligand>
        <name>Mg(2+)</name>
        <dbReference type="ChEBI" id="CHEBI:18420"/>
        <label>1</label>
    </ligand>
</feature>
<feature type="binding site" evidence="10">
    <location>
        <position position="189"/>
    </location>
    <ligand>
        <name>Mg(2+)</name>
        <dbReference type="ChEBI" id="CHEBI:18420"/>
        <label>1</label>
    </ligand>
</feature>
<evidence type="ECO:0000259" key="13">
    <source>
        <dbReference type="Pfam" id="PF03372"/>
    </source>
</evidence>
<feature type="site" description="Interaction with DNA substrate" evidence="11">
    <location>
        <position position="272"/>
    </location>
</feature>
<feature type="binding site" evidence="10">
    <location>
        <position position="272"/>
    </location>
    <ligand>
        <name>Mg(2+)</name>
        <dbReference type="ChEBI" id="CHEBI:18420"/>
        <label>1</label>
    </ligand>
</feature>
<evidence type="ECO:0000256" key="11">
    <source>
        <dbReference type="PIRSR" id="PIRSR604808-3"/>
    </source>
</evidence>
<evidence type="ECO:0000256" key="1">
    <source>
        <dbReference type="ARBA" id="ARBA00000493"/>
    </source>
</evidence>
<reference evidence="14" key="3">
    <citation type="submission" date="2025-09" db="UniProtKB">
        <authorList>
            <consortium name="Ensembl"/>
        </authorList>
    </citation>
    <scope>IDENTIFICATION</scope>
</reference>
<dbReference type="Gene3D" id="3.60.10.10">
    <property type="entry name" value="Endonuclease/exonuclease/phosphatase"/>
    <property type="match status" value="1"/>
</dbReference>
<feature type="active site" description="Proton donor/acceptor" evidence="9">
    <location>
        <position position="187"/>
    </location>
</feature>
<feature type="binding site" evidence="10">
    <location>
        <position position="271"/>
    </location>
    <ligand>
        <name>Mg(2+)</name>
        <dbReference type="ChEBI" id="CHEBI:18420"/>
        <label>1</label>
    </ligand>
</feature>
<evidence type="ECO:0000313" key="14">
    <source>
        <dbReference type="Ensembl" id="ENSPNAP00000051757.1"/>
    </source>
</evidence>
<feature type="active site" evidence="9">
    <location>
        <position position="158"/>
    </location>
</feature>
<feature type="binding site" evidence="10">
    <location>
        <position position="52"/>
    </location>
    <ligand>
        <name>Mg(2+)</name>
        <dbReference type="ChEBI" id="CHEBI:18420"/>
        <label>1</label>
    </ligand>
</feature>
<feature type="compositionally biased region" description="Basic and acidic residues" evidence="12">
    <location>
        <begin position="638"/>
        <end position="649"/>
    </location>
</feature>
<feature type="compositionally biased region" description="Polar residues" evidence="12">
    <location>
        <begin position="530"/>
        <end position="547"/>
    </location>
</feature>
<comment type="similarity">
    <text evidence="2">Belongs to the DNA repair enzymes AP/ExoA family.</text>
</comment>
<dbReference type="PANTHER" id="PTHR22748:SF26">
    <property type="entry name" value="ENDONUCLEASE_EXONUCLEASE_PHOSPHATASE DOMAIN-CONTAINING PROTEIN"/>
    <property type="match status" value="1"/>
</dbReference>
<evidence type="ECO:0000256" key="3">
    <source>
        <dbReference type="ARBA" id="ARBA00012115"/>
    </source>
</evidence>
<proteinExistence type="inferred from homology"/>
<comment type="catalytic activity">
    <reaction evidence="1">
        <text>Exonucleolytic cleavage in the 3'- to 5'-direction to yield nucleoside 5'-phosphates.</text>
        <dbReference type="EC" id="3.1.11.2"/>
    </reaction>
</comment>
<feature type="site" description="Important for catalytic activity" evidence="11">
    <location>
        <position position="247"/>
    </location>
</feature>
<dbReference type="GeneTree" id="ENSGT01120000272122"/>
<dbReference type="GO" id="GO:0008311">
    <property type="term" value="F:double-stranded DNA 3'-5' DNA exonuclease activity"/>
    <property type="evidence" value="ECO:0007669"/>
    <property type="project" value="UniProtKB-EC"/>
</dbReference>
<evidence type="ECO:0000313" key="15">
    <source>
        <dbReference type="Proteomes" id="UP001501920"/>
    </source>
</evidence>
<reference evidence="14 15" key="1">
    <citation type="submission" date="2020-10" db="EMBL/GenBank/DDBJ databases">
        <title>Pygocentrus nattereri (red-bellied piranha) genome, fPygNat1, primary haplotype.</title>
        <authorList>
            <person name="Myers G."/>
            <person name="Meyer A."/>
            <person name="Karagic N."/>
            <person name="Pippel M."/>
            <person name="Winkler S."/>
            <person name="Tracey A."/>
            <person name="Wood J."/>
            <person name="Formenti G."/>
            <person name="Howe K."/>
            <person name="Fedrigo O."/>
            <person name="Jarvis E.D."/>
        </authorList>
    </citation>
    <scope>NUCLEOTIDE SEQUENCE [LARGE SCALE GENOMIC DNA]</scope>
</reference>
<dbReference type="GO" id="GO:0006284">
    <property type="term" value="P:base-excision repair"/>
    <property type="evidence" value="ECO:0007669"/>
    <property type="project" value="TreeGrafter"/>
</dbReference>
<dbReference type="PANTHER" id="PTHR22748">
    <property type="entry name" value="AP ENDONUCLEASE"/>
    <property type="match status" value="1"/>
</dbReference>
<feature type="compositionally biased region" description="Acidic residues" evidence="12">
    <location>
        <begin position="565"/>
        <end position="581"/>
    </location>
</feature>
<dbReference type="InterPro" id="IPR004808">
    <property type="entry name" value="AP_endonuc_1"/>
</dbReference>
<evidence type="ECO:0000256" key="7">
    <source>
        <dbReference type="ARBA" id="ARBA00022842"/>
    </source>
</evidence>
<keyword evidence="4 10" id="KW-0479">Metal-binding</keyword>
<feature type="active site" description="Proton acceptor" evidence="9">
    <location>
        <position position="272"/>
    </location>
</feature>
<feature type="domain" description="Endonuclease/exonuclease/phosphatase" evidence="13">
    <location>
        <begin position="49"/>
        <end position="272"/>
    </location>
</feature>
<dbReference type="GO" id="GO:0005634">
    <property type="term" value="C:nucleus"/>
    <property type="evidence" value="ECO:0007669"/>
    <property type="project" value="TreeGrafter"/>
</dbReference>
<evidence type="ECO:0000256" key="10">
    <source>
        <dbReference type="PIRSR" id="PIRSR604808-2"/>
    </source>
</evidence>
<name>A0AAR2JN91_PYGNA</name>
<dbReference type="GO" id="GO:0046872">
    <property type="term" value="F:metal ion binding"/>
    <property type="evidence" value="ECO:0007669"/>
    <property type="project" value="UniProtKB-KW"/>
</dbReference>
<evidence type="ECO:0000256" key="5">
    <source>
        <dbReference type="ARBA" id="ARBA00022763"/>
    </source>
</evidence>
<feature type="region of interest" description="Disordered" evidence="12">
    <location>
        <begin position="530"/>
        <end position="586"/>
    </location>
</feature>
<dbReference type="GO" id="GO:0003906">
    <property type="term" value="F:DNA-(apurinic or apyrimidinic site) endonuclease activity"/>
    <property type="evidence" value="ECO:0007669"/>
    <property type="project" value="TreeGrafter"/>
</dbReference>
<feature type="binding site" evidence="10">
    <location>
        <position position="85"/>
    </location>
    <ligand>
        <name>Mg(2+)</name>
        <dbReference type="ChEBI" id="CHEBI:18420"/>
        <label>1</label>
    </ligand>
</feature>
<dbReference type="AlphaFoldDB" id="A0AAR2JN91"/>
<dbReference type="EC" id="3.1.11.2" evidence="3"/>
<comment type="cofactor">
    <cofactor evidence="10">
        <name>Mg(2+)</name>
        <dbReference type="ChEBI" id="CHEBI:18420"/>
    </cofactor>
    <cofactor evidence="10">
        <name>Mn(2+)</name>
        <dbReference type="ChEBI" id="CHEBI:29035"/>
    </cofactor>
    <text evidence="10">Probably binds two magnesium or manganese ions per subunit.</text>
</comment>
<keyword evidence="7 10" id="KW-0460">Magnesium</keyword>
<dbReference type="Proteomes" id="UP001501920">
    <property type="component" value="Chromosome 3"/>
</dbReference>